<dbReference type="InterPro" id="IPR014229">
    <property type="entry name" value="Spore_YtfJ"/>
</dbReference>
<protein>
    <submittedName>
        <fullName evidence="2">Sporulation protein YtfJ</fullName>
    </submittedName>
</protein>
<evidence type="ECO:0000313" key="3">
    <source>
        <dbReference type="Proteomes" id="UP000005435"/>
    </source>
</evidence>
<dbReference type="KEGG" id="ccl:Clocl_1489"/>
<evidence type="ECO:0000256" key="1">
    <source>
        <dbReference type="SAM" id="MobiDB-lite"/>
    </source>
</evidence>
<keyword evidence="3" id="KW-1185">Reference proteome</keyword>
<dbReference type="Proteomes" id="UP000005435">
    <property type="component" value="Chromosome"/>
</dbReference>
<dbReference type="AlphaFoldDB" id="G8M218"/>
<accession>G8M218</accession>
<dbReference type="NCBIfam" id="TIGR02874">
    <property type="entry name" value="spore_ytfJ"/>
    <property type="match status" value="1"/>
</dbReference>
<organism evidence="2 3">
    <name type="scientific">Acetivibrio clariflavus (strain DSM 19732 / NBRC 101661 / EBR45)</name>
    <name type="common">Clostridium clariflavum</name>
    <dbReference type="NCBI Taxonomy" id="720554"/>
    <lineage>
        <taxon>Bacteria</taxon>
        <taxon>Bacillati</taxon>
        <taxon>Bacillota</taxon>
        <taxon>Clostridia</taxon>
        <taxon>Eubacteriales</taxon>
        <taxon>Oscillospiraceae</taxon>
        <taxon>Acetivibrio</taxon>
    </lineage>
</organism>
<dbReference type="PIRSF" id="PIRSF021377">
    <property type="entry name" value="YtfJ"/>
    <property type="match status" value="1"/>
</dbReference>
<dbReference type="RefSeq" id="WP_014254748.1">
    <property type="nucleotide sequence ID" value="NC_016627.1"/>
</dbReference>
<dbReference type="HOGENOM" id="CLU_115880_0_1_9"/>
<name>G8M218_ACECE</name>
<evidence type="ECO:0000313" key="2">
    <source>
        <dbReference type="EMBL" id="AEV68136.1"/>
    </source>
</evidence>
<reference evidence="2 3" key="2">
    <citation type="journal article" date="2012" name="Stand. Genomic Sci.">
        <title>Complete Genome Sequence of Clostridium clariflavum DSM 19732.</title>
        <authorList>
            <person name="Izquierdo J.A."/>
            <person name="Goodwin L."/>
            <person name="Davenport K.W."/>
            <person name="Teshima H."/>
            <person name="Bruce D."/>
            <person name="Detter C."/>
            <person name="Tapia R."/>
            <person name="Han S."/>
            <person name="Land M."/>
            <person name="Hauser L."/>
            <person name="Jeffries C.D."/>
            <person name="Han J."/>
            <person name="Pitluck S."/>
            <person name="Nolan M."/>
            <person name="Chen A."/>
            <person name="Huntemann M."/>
            <person name="Mavromatis K."/>
            <person name="Mikhailova N."/>
            <person name="Liolios K."/>
            <person name="Woyke T."/>
            <person name="Lynd L.R."/>
        </authorList>
    </citation>
    <scope>NUCLEOTIDE SEQUENCE [LARGE SCALE GENOMIC DNA]</scope>
    <source>
        <strain evidence="3">DSM 19732 / NBRC 101661 / EBR45</strain>
    </source>
</reference>
<dbReference type="OrthoDB" id="9796262at2"/>
<dbReference type="eggNOG" id="COG3874">
    <property type="taxonomic scope" value="Bacteria"/>
</dbReference>
<sequence>MAEHPIQGLMTTAMESIKDMVDVNTIVGDAVQAPDGTVIIPISKVTFGFAAGGGEFNSKSKAGIECDDSGKRPVESEGNGKFPFAGGSGAGVSINPVAFMVVGQGQIKLLPVNVNSSLEKILDFIPELIEKANDAYKKKIKIKKELKACEKNAKEEEDEEE</sequence>
<dbReference type="PANTHER" id="PTHR39162">
    <property type="entry name" value="GLL3345 PROTEIN"/>
    <property type="match status" value="1"/>
</dbReference>
<dbReference type="PANTHER" id="PTHR39162:SF1">
    <property type="entry name" value="SPORULATION PROTEIN YTFJ"/>
    <property type="match status" value="1"/>
</dbReference>
<gene>
    <name evidence="2" type="ordered locus">Clocl_1489</name>
</gene>
<feature type="compositionally biased region" description="Basic and acidic residues" evidence="1">
    <location>
        <begin position="63"/>
        <end position="75"/>
    </location>
</feature>
<proteinExistence type="predicted"/>
<reference evidence="3" key="1">
    <citation type="submission" date="2011-12" db="EMBL/GenBank/DDBJ databases">
        <title>Complete sequence of Clostridium clariflavum DSM 19732.</title>
        <authorList>
            <consortium name="US DOE Joint Genome Institute"/>
            <person name="Lucas S."/>
            <person name="Han J."/>
            <person name="Lapidus A."/>
            <person name="Cheng J.-F."/>
            <person name="Goodwin L."/>
            <person name="Pitluck S."/>
            <person name="Peters L."/>
            <person name="Teshima H."/>
            <person name="Detter J.C."/>
            <person name="Han C."/>
            <person name="Tapia R."/>
            <person name="Land M."/>
            <person name="Hauser L."/>
            <person name="Kyrpides N."/>
            <person name="Ivanova N."/>
            <person name="Pagani I."/>
            <person name="Kitzmiller T."/>
            <person name="Lynd L."/>
            <person name="Izquierdo J."/>
            <person name="Woyke T."/>
        </authorList>
    </citation>
    <scope>NUCLEOTIDE SEQUENCE [LARGE SCALE GENOMIC DNA]</scope>
    <source>
        <strain evidence="3">DSM 19732 / NBRC 101661 / EBR45</strain>
    </source>
</reference>
<feature type="region of interest" description="Disordered" evidence="1">
    <location>
        <begin position="63"/>
        <end position="82"/>
    </location>
</feature>
<dbReference type="Pfam" id="PF09579">
    <property type="entry name" value="Spore_YtfJ"/>
    <property type="match status" value="1"/>
</dbReference>
<dbReference type="EMBL" id="CP003065">
    <property type="protein sequence ID" value="AEV68136.1"/>
    <property type="molecule type" value="Genomic_DNA"/>
</dbReference>
<dbReference type="STRING" id="720554.Clocl_1489"/>